<evidence type="ECO:0000313" key="4">
    <source>
        <dbReference type="Proteomes" id="UP000095094"/>
    </source>
</evidence>
<organism evidence="3 4">
    <name type="scientific">Enterococcus termitis</name>
    <dbReference type="NCBI Taxonomy" id="332950"/>
    <lineage>
        <taxon>Bacteria</taxon>
        <taxon>Bacillati</taxon>
        <taxon>Bacillota</taxon>
        <taxon>Bacilli</taxon>
        <taxon>Lactobacillales</taxon>
        <taxon>Enterococcaceae</taxon>
        <taxon>Enterococcus</taxon>
    </lineage>
</organism>
<name>A0A1E5GZU1_9ENTE</name>
<dbReference type="AlphaFoldDB" id="A0A1E5GZU1"/>
<keyword evidence="1" id="KW-1188">Viral release from host cell</keyword>
<dbReference type="EMBL" id="MIJY01000007">
    <property type="protein sequence ID" value="OEG18208.1"/>
    <property type="molecule type" value="Genomic_DNA"/>
</dbReference>
<dbReference type="Gene3D" id="6.10.140.2160">
    <property type="match status" value="1"/>
</dbReference>
<evidence type="ECO:0000256" key="2">
    <source>
        <dbReference type="ARBA" id="ARBA00023219"/>
    </source>
</evidence>
<gene>
    <name evidence="3" type="ORF">BCR25_16830</name>
</gene>
<protein>
    <submittedName>
        <fullName evidence="3">Terminase</fullName>
    </submittedName>
</protein>
<evidence type="ECO:0000313" key="3">
    <source>
        <dbReference type="EMBL" id="OEG18208.1"/>
    </source>
</evidence>
<dbReference type="InterPro" id="IPR038713">
    <property type="entry name" value="Terminase_Gp1_N_sf"/>
</dbReference>
<proteinExistence type="predicted"/>
<dbReference type="PANTHER" id="PTHR41328">
    <property type="entry name" value="TERMINASE SMALL SUBUNIT-RELATED"/>
    <property type="match status" value="1"/>
</dbReference>
<dbReference type="Proteomes" id="UP000095094">
    <property type="component" value="Unassembled WGS sequence"/>
</dbReference>
<sequence length="146" mass="16515">MQVNKRHERFCTEYIIDYNATQAAIRSGYSEKTARSQGQRLSTKVDIKKRIQELQEEIQQQNIVSAMDVEEFLSKVMNGELEEEALLVVGIGEEASEVVKANKKLSAKDRIKAAELLGKRHALFTEKREISGEVGVTFVEDVPTED</sequence>
<comment type="caution">
    <text evidence="3">The sequence shown here is derived from an EMBL/GenBank/DDBJ whole genome shotgun (WGS) entry which is preliminary data.</text>
</comment>
<dbReference type="PANTHER" id="PTHR41328:SF2">
    <property type="entry name" value="TERMINASE SMALL SUBUNIT"/>
    <property type="match status" value="1"/>
</dbReference>
<keyword evidence="2" id="KW-0231">Viral genome packaging</keyword>
<keyword evidence="4" id="KW-1185">Reference proteome</keyword>
<dbReference type="InterPro" id="IPR052404">
    <property type="entry name" value="SPP1-like_terminase"/>
</dbReference>
<dbReference type="Gene3D" id="1.10.10.1400">
    <property type="entry name" value="Terminase, small subunit, N-terminal DNA-binding domain, HTH motif"/>
    <property type="match status" value="1"/>
</dbReference>
<dbReference type="GO" id="GO:0051276">
    <property type="term" value="P:chromosome organization"/>
    <property type="evidence" value="ECO:0007669"/>
    <property type="project" value="InterPro"/>
</dbReference>
<evidence type="ECO:0000256" key="1">
    <source>
        <dbReference type="ARBA" id="ARBA00022612"/>
    </source>
</evidence>
<dbReference type="InterPro" id="IPR005335">
    <property type="entry name" value="Terminase_ssu"/>
</dbReference>
<dbReference type="Pfam" id="PF03592">
    <property type="entry name" value="Terminase_2"/>
    <property type="match status" value="1"/>
</dbReference>
<reference evidence="4" key="1">
    <citation type="submission" date="2016-09" db="EMBL/GenBank/DDBJ databases">
        <authorList>
            <person name="Gulvik C.A."/>
        </authorList>
    </citation>
    <scope>NUCLEOTIDE SEQUENCE [LARGE SCALE GENOMIC DNA]</scope>
    <source>
        <strain evidence="4">LMG 8895</strain>
    </source>
</reference>
<accession>A0A1E5GZU1</accession>